<accession>D9S134</accession>
<dbReference type="EMBL" id="CP002131">
    <property type="protein sequence ID" value="ADL08913.1"/>
    <property type="molecule type" value="Genomic_DNA"/>
</dbReference>
<dbReference type="eggNOG" id="ENOG5031K93">
    <property type="taxonomic scope" value="Bacteria"/>
</dbReference>
<feature type="compositionally biased region" description="Basic and acidic residues" evidence="1">
    <location>
        <begin position="203"/>
        <end position="227"/>
    </location>
</feature>
<dbReference type="HOGENOM" id="CLU_069310_0_0_9"/>
<dbReference type="KEGG" id="toc:Toce_2201"/>
<dbReference type="InterPro" id="IPR014202">
    <property type="entry name" value="Spore_II_R"/>
</dbReference>
<dbReference type="NCBIfam" id="TIGR02837">
    <property type="entry name" value="spore_II_R"/>
    <property type="match status" value="1"/>
</dbReference>
<protein>
    <submittedName>
        <fullName evidence="2">Stage II sporulation protein R</fullName>
    </submittedName>
</protein>
<sequence length="315" mass="35352">MGLFRKTVIASTAIILLALFAAVVGGSGIAGGRLEGEKAVSGIDVEDLSSKIIRLHVVANSDSPEDQELKLRVRDAVIKALENDLSKVEDIDLSREYIKAHLKDIEEIARKEIKKSGRDHSVRVLFGRFPFPVKTYGFITLPAGEYEALRIIIGRGEGKNWWCVLFPPLCFVDITHAVAREEAKIKLSSTLTPEEMAAIDNTQNRKDEPATESTQDREKEPVIENKPTRKNIQNGEGKTKRIIIQNREEVTAIDNTQNLAEESPGDNNQNLDEKAAADDIQNPKHERVVVRFKVVEWFQAAWSRIQQNFNLAFKN</sequence>
<keyword evidence="3" id="KW-1185">Reference proteome</keyword>
<evidence type="ECO:0000256" key="1">
    <source>
        <dbReference type="SAM" id="MobiDB-lite"/>
    </source>
</evidence>
<dbReference type="OrthoDB" id="9793324at2"/>
<reference evidence="2 3" key="1">
    <citation type="journal article" date="2010" name="Stand. Genomic Sci.">
        <title>Complete genome sequence of Thermosediminibacter oceani type strain (JW/IW-1228P).</title>
        <authorList>
            <person name="Pitluck S."/>
            <person name="Yasawong M."/>
            <person name="Munk C."/>
            <person name="Nolan M."/>
            <person name="Lapidus A."/>
            <person name="Lucas S."/>
            <person name="Glavina Del Rio T."/>
            <person name="Tice H."/>
            <person name="Cheng J.F."/>
            <person name="Bruce D."/>
            <person name="Detter C."/>
            <person name="Tapia R."/>
            <person name="Han C."/>
            <person name="Goodwin L."/>
            <person name="Liolios K."/>
            <person name="Ivanova N."/>
            <person name="Mavromatis K."/>
            <person name="Mikhailova N."/>
            <person name="Pati A."/>
            <person name="Chen A."/>
            <person name="Palaniappan K."/>
            <person name="Land M."/>
            <person name="Hauser L."/>
            <person name="Chang Y.J."/>
            <person name="Jeffries C.D."/>
            <person name="Rohde M."/>
            <person name="Spring S."/>
            <person name="Sikorski J."/>
            <person name="Goker M."/>
            <person name="Woyke T."/>
            <person name="Bristow J."/>
            <person name="Eisen J.A."/>
            <person name="Markowitz V."/>
            <person name="Hugenholtz P."/>
            <person name="Kyrpides N.C."/>
            <person name="Klenk H.P."/>
        </authorList>
    </citation>
    <scope>NUCLEOTIDE SEQUENCE [LARGE SCALE GENOMIC DNA]</scope>
    <source>
        <strain evidence="3">ATCC BAA-1034 / DSM 16646 / JW/IW-1228P</strain>
    </source>
</reference>
<name>D9S134_THEOJ</name>
<gene>
    <name evidence="2" type="ordered locus">Toce_2201</name>
</gene>
<dbReference type="STRING" id="555079.Toce_2201"/>
<dbReference type="AlphaFoldDB" id="D9S134"/>
<proteinExistence type="predicted"/>
<dbReference type="RefSeq" id="WP_013276921.1">
    <property type="nucleotide sequence ID" value="NC_014377.1"/>
</dbReference>
<dbReference type="Pfam" id="PF09551">
    <property type="entry name" value="Spore_II_R"/>
    <property type="match status" value="1"/>
</dbReference>
<evidence type="ECO:0000313" key="3">
    <source>
        <dbReference type="Proteomes" id="UP000000272"/>
    </source>
</evidence>
<feature type="region of interest" description="Disordered" evidence="1">
    <location>
        <begin position="194"/>
        <end position="240"/>
    </location>
</feature>
<dbReference type="Proteomes" id="UP000000272">
    <property type="component" value="Chromosome"/>
</dbReference>
<organism evidence="2 3">
    <name type="scientific">Thermosediminibacter oceani (strain ATCC BAA-1034 / DSM 16646 / JW/IW-1228P)</name>
    <dbReference type="NCBI Taxonomy" id="555079"/>
    <lineage>
        <taxon>Bacteria</taxon>
        <taxon>Bacillati</taxon>
        <taxon>Bacillota</taxon>
        <taxon>Clostridia</taxon>
        <taxon>Thermosediminibacterales</taxon>
        <taxon>Thermosediminibacteraceae</taxon>
        <taxon>Thermosediminibacter</taxon>
    </lineage>
</organism>
<evidence type="ECO:0000313" key="2">
    <source>
        <dbReference type="EMBL" id="ADL08913.1"/>
    </source>
</evidence>